<accession>A0ABX5CQL1</accession>
<dbReference type="EMBL" id="PVNO01000021">
    <property type="protein sequence ID" value="PRO69879.1"/>
    <property type="molecule type" value="Genomic_DNA"/>
</dbReference>
<keyword evidence="6" id="KW-1185">Reference proteome</keyword>
<dbReference type="InterPro" id="IPR014729">
    <property type="entry name" value="Rossmann-like_a/b/a_fold"/>
</dbReference>
<dbReference type="Pfam" id="PF04991">
    <property type="entry name" value="LicD"/>
    <property type="match status" value="1"/>
</dbReference>
<keyword evidence="2 5" id="KW-0548">Nucleotidyltransferase</keyword>
<proteinExistence type="predicted"/>
<feature type="domain" description="Cytidyltransferase-like" evidence="3">
    <location>
        <begin position="264"/>
        <end position="383"/>
    </location>
</feature>
<organism evidence="5 6">
    <name type="scientific">Alteromonas gracilis</name>
    <dbReference type="NCBI Taxonomy" id="1479524"/>
    <lineage>
        <taxon>Bacteria</taxon>
        <taxon>Pseudomonadati</taxon>
        <taxon>Pseudomonadota</taxon>
        <taxon>Gammaproteobacteria</taxon>
        <taxon>Alteromonadales</taxon>
        <taxon>Alteromonadaceae</taxon>
        <taxon>Alteromonas/Salinimonas group</taxon>
        <taxon>Alteromonas</taxon>
    </lineage>
</organism>
<dbReference type="Pfam" id="PF01467">
    <property type="entry name" value="CTP_transf_like"/>
    <property type="match status" value="1"/>
</dbReference>
<dbReference type="InterPro" id="IPR050385">
    <property type="entry name" value="Archaeal_FAD_synthase"/>
</dbReference>
<dbReference type="InterPro" id="IPR006409">
    <property type="entry name" value="G3P_cytidylTrfase"/>
</dbReference>
<dbReference type="CDD" id="cd02171">
    <property type="entry name" value="G3P_Cytidylyltransferase"/>
    <property type="match status" value="1"/>
</dbReference>
<evidence type="ECO:0000313" key="6">
    <source>
        <dbReference type="Proteomes" id="UP000239539"/>
    </source>
</evidence>
<evidence type="ECO:0000259" key="4">
    <source>
        <dbReference type="Pfam" id="PF04991"/>
    </source>
</evidence>
<reference evidence="6" key="1">
    <citation type="journal article" date="2020" name="Int. J. Syst. Evol. Microbiol.">
        <title>Alteromonas alba sp. nov., a marine bacterium isolated from the seawater of the West Pacific Ocean.</title>
        <authorList>
            <person name="Sun C."/>
            <person name="Wu Y.-H."/>
            <person name="Xamxidin M."/>
            <person name="Cheng H."/>
            <person name="Xu X.-W."/>
        </authorList>
    </citation>
    <scope>NUCLEOTIDE SEQUENCE [LARGE SCALE GENOMIC DNA]</scope>
    <source>
        <strain evidence="6">9a2</strain>
    </source>
</reference>
<name>A0ABX5CQL1_9ALTE</name>
<dbReference type="PANTHER" id="PTHR43793:SF1">
    <property type="entry name" value="FAD SYNTHASE"/>
    <property type="match status" value="1"/>
</dbReference>
<dbReference type="Gene3D" id="3.40.50.620">
    <property type="entry name" value="HUPs"/>
    <property type="match status" value="1"/>
</dbReference>
<evidence type="ECO:0000256" key="1">
    <source>
        <dbReference type="ARBA" id="ARBA00022679"/>
    </source>
</evidence>
<sequence>MRNTCAQEYYFEDVMEAVNGQSVTLDDFFSRVILGNGYVSSYYRMFKVFKEVLDRHGIEFFMHSGTMLGAVRHRGLIPWDDDIDVMIEEFFEEKLAQVAPELESLGVYLKERDMPGLFQFYCTNQTSSEICKQDIYLQIDVFVGKRETVEGKTVLHYKTKYFRDCFPKRYIELDGLYPLKDYEFGPFTAKGIRDYSGYFARSGFRTDEAIVMRHMNFDHFLPEIEQLKQQGVYPIRDEKYLRYRHEIKMEDLVTPVPKVGKTVLTYGTFDLFHVGHVNLLRRLRALGDRLVVGLSTDEFNALKGKKSFYSYEERKNILLASQYVDEVIPENTWEQKAEDVKKYNIDIFGMGNDWEGKFDELKAFCEVVYLDRTKDISTTEVKQSLSGLSVEKIKELEASLHSTLDIVLHLASSVGARKQ</sequence>
<dbReference type="NCBIfam" id="TIGR00125">
    <property type="entry name" value="cyt_tran_rel"/>
    <property type="match status" value="1"/>
</dbReference>
<gene>
    <name evidence="5" type="primary">tagD</name>
    <name evidence="5" type="ORF">C6Y39_05405</name>
</gene>
<dbReference type="GO" id="GO:0016779">
    <property type="term" value="F:nucleotidyltransferase activity"/>
    <property type="evidence" value="ECO:0007669"/>
    <property type="project" value="UniProtKB-KW"/>
</dbReference>
<dbReference type="PANTHER" id="PTHR43793">
    <property type="entry name" value="FAD SYNTHASE"/>
    <property type="match status" value="1"/>
</dbReference>
<dbReference type="Proteomes" id="UP000239539">
    <property type="component" value="Unassembled WGS sequence"/>
</dbReference>
<keyword evidence="1" id="KW-0808">Transferase</keyword>
<evidence type="ECO:0000259" key="3">
    <source>
        <dbReference type="Pfam" id="PF01467"/>
    </source>
</evidence>
<evidence type="ECO:0000313" key="5">
    <source>
        <dbReference type="EMBL" id="PRO69879.1"/>
    </source>
</evidence>
<protein>
    <submittedName>
        <fullName evidence="5">Glycerol-3-phosphate cytidylyltransferase</fullName>
    </submittedName>
</protein>
<feature type="domain" description="LicD/FKTN/FKRP nucleotidyltransferase" evidence="4">
    <location>
        <begin position="55"/>
        <end position="104"/>
    </location>
</feature>
<evidence type="ECO:0000256" key="2">
    <source>
        <dbReference type="ARBA" id="ARBA00022695"/>
    </source>
</evidence>
<dbReference type="InterPro" id="IPR004821">
    <property type="entry name" value="Cyt_trans-like"/>
</dbReference>
<dbReference type="InterPro" id="IPR007074">
    <property type="entry name" value="LicD/FKTN/FKRP_NTP_transf"/>
</dbReference>
<dbReference type="NCBIfam" id="TIGR01518">
    <property type="entry name" value="g3p_cytidyltrns"/>
    <property type="match status" value="1"/>
</dbReference>
<dbReference type="SUPFAM" id="SSF52374">
    <property type="entry name" value="Nucleotidylyl transferase"/>
    <property type="match status" value="1"/>
</dbReference>
<comment type="caution">
    <text evidence="5">The sequence shown here is derived from an EMBL/GenBank/DDBJ whole genome shotgun (WGS) entry which is preliminary data.</text>
</comment>